<evidence type="ECO:0000313" key="5">
    <source>
        <dbReference type="EMBL" id="EHB09762.1"/>
    </source>
</evidence>
<dbReference type="InterPro" id="IPR023796">
    <property type="entry name" value="Serpin_dom"/>
</dbReference>
<gene>
    <name evidence="8" type="primary">LOC101700163</name>
    <name evidence="5" type="ORF">GW7_11753</name>
</gene>
<dbReference type="InterPro" id="IPR036186">
    <property type="entry name" value="Serpin_sf"/>
</dbReference>
<dbReference type="SUPFAM" id="SSF56574">
    <property type="entry name" value="Serpins"/>
    <property type="match status" value="1"/>
</dbReference>
<dbReference type="Gene3D" id="2.30.39.10">
    <property type="entry name" value="Alpha-1-antitrypsin, domain 1"/>
    <property type="match status" value="2"/>
</dbReference>
<dbReference type="PANTHER" id="PTHR11461">
    <property type="entry name" value="SERINE PROTEASE INHIBITOR, SERPIN"/>
    <property type="match status" value="1"/>
</dbReference>
<reference evidence="5 6" key="1">
    <citation type="journal article" date="2011" name="Nature">
        <title>Genome sequencing reveals insights into physiology and longevity of the naked mole rat.</title>
        <authorList>
            <person name="Kim E.B."/>
            <person name="Fang X."/>
            <person name="Fushan A.A."/>
            <person name="Huang Z."/>
            <person name="Lobanov A.V."/>
            <person name="Han L."/>
            <person name="Marino S.M."/>
            <person name="Sun X."/>
            <person name="Turanov A.A."/>
            <person name="Yang P."/>
            <person name="Yim S.H."/>
            <person name="Zhao X."/>
            <person name="Kasaikina M.V."/>
            <person name="Stoletzki N."/>
            <person name="Peng C."/>
            <person name="Polak P."/>
            <person name="Xiong Z."/>
            <person name="Kiezun A."/>
            <person name="Zhu Y."/>
            <person name="Chen Y."/>
            <person name="Kryukov G.V."/>
            <person name="Zhang Q."/>
            <person name="Peshkin L."/>
            <person name="Yang L."/>
            <person name="Bronson R.T."/>
            <person name="Buffenstein R."/>
            <person name="Wang B."/>
            <person name="Han C."/>
            <person name="Li Q."/>
            <person name="Chen L."/>
            <person name="Zhao W."/>
            <person name="Sunyaev S.R."/>
            <person name="Park T.J."/>
            <person name="Zhang G."/>
            <person name="Wang J."/>
            <person name="Gladyshev V.N."/>
        </authorList>
    </citation>
    <scope>NUCLEOTIDE SEQUENCE [LARGE SCALE GENOMIC DNA]</scope>
</reference>
<evidence type="ECO:0000313" key="8">
    <source>
        <dbReference type="RefSeq" id="XP_004847835.1"/>
    </source>
</evidence>
<dbReference type="PRINTS" id="PR00676">
    <property type="entry name" value="MASPIN"/>
</dbReference>
<comment type="subcellular location">
    <subcellularLocation>
        <location evidence="1">Cytoplasm</location>
    </subcellularLocation>
</comment>
<dbReference type="InterPro" id="IPR023795">
    <property type="entry name" value="Serpin_CS"/>
</dbReference>
<comment type="similarity">
    <text evidence="2">Belongs to the serpin family. Ov-serpin subfamily.</text>
</comment>
<feature type="domain" description="Serpin" evidence="4">
    <location>
        <begin position="13"/>
        <end position="376"/>
    </location>
</feature>
<dbReference type="Pfam" id="PF00079">
    <property type="entry name" value="Serpin"/>
    <property type="match status" value="1"/>
</dbReference>
<dbReference type="KEGG" id="hgl:101700163"/>
<evidence type="ECO:0000313" key="6">
    <source>
        <dbReference type="Proteomes" id="UP000006813"/>
    </source>
</evidence>
<dbReference type="FunFam" id="2.30.39.10:FF:000014">
    <property type="entry name" value="Serpin family B member 9"/>
    <property type="match status" value="1"/>
</dbReference>
<dbReference type="STRING" id="10181.G5BKF1"/>
<dbReference type="SMART" id="SM00093">
    <property type="entry name" value="SERPIN"/>
    <property type="match status" value="1"/>
</dbReference>
<evidence type="ECO:0000256" key="3">
    <source>
        <dbReference type="ARBA" id="ARBA00022490"/>
    </source>
</evidence>
<dbReference type="InParanoid" id="G5BKF1"/>
<dbReference type="InterPro" id="IPR000215">
    <property type="entry name" value="Serpin_fam"/>
</dbReference>
<dbReference type="PROSITE" id="PS00284">
    <property type="entry name" value="SERPIN"/>
    <property type="match status" value="1"/>
</dbReference>
<accession>G5BKF1</accession>
<dbReference type="AlphaFoldDB" id="G5BKF1"/>
<organism evidence="5 6">
    <name type="scientific">Heterocephalus glaber</name>
    <name type="common">Naked mole rat</name>
    <dbReference type="NCBI Taxonomy" id="10181"/>
    <lineage>
        <taxon>Eukaryota</taxon>
        <taxon>Metazoa</taxon>
        <taxon>Chordata</taxon>
        <taxon>Craniata</taxon>
        <taxon>Vertebrata</taxon>
        <taxon>Euteleostomi</taxon>
        <taxon>Mammalia</taxon>
        <taxon>Eutheria</taxon>
        <taxon>Euarchontoglires</taxon>
        <taxon>Glires</taxon>
        <taxon>Rodentia</taxon>
        <taxon>Hystricomorpha</taxon>
        <taxon>Bathyergidae</taxon>
        <taxon>Heterocephalus</taxon>
    </lineage>
</organism>
<dbReference type="GO" id="GO:0004867">
    <property type="term" value="F:serine-type endopeptidase inhibitor activity"/>
    <property type="evidence" value="ECO:0007669"/>
    <property type="project" value="InterPro"/>
</dbReference>
<dbReference type="GO" id="GO:0005737">
    <property type="term" value="C:cytoplasm"/>
    <property type="evidence" value="ECO:0007669"/>
    <property type="project" value="UniProtKB-SubCell"/>
</dbReference>
<dbReference type="GeneID" id="101700163"/>
<reference evidence="8" key="2">
    <citation type="submission" date="2025-04" db="UniProtKB">
        <authorList>
            <consortium name="RefSeq"/>
        </authorList>
    </citation>
    <scope>IDENTIFICATION</scope>
</reference>
<dbReference type="FunFam" id="2.10.310.10:FF:000001">
    <property type="entry name" value="Serpin family A member 1"/>
    <property type="match status" value="1"/>
</dbReference>
<dbReference type="InterPro" id="IPR042178">
    <property type="entry name" value="Serpin_sf_1"/>
</dbReference>
<dbReference type="InterPro" id="IPR000240">
    <property type="entry name" value="Serpin_B9/Maspin"/>
</dbReference>
<dbReference type="RefSeq" id="XP_004847835.1">
    <property type="nucleotide sequence ID" value="XM_004847778.3"/>
</dbReference>
<dbReference type="EMBL" id="JH170750">
    <property type="protein sequence ID" value="EHB09762.1"/>
    <property type="molecule type" value="Genomic_DNA"/>
</dbReference>
<dbReference type="PANTHER" id="PTHR11461:SF350">
    <property type="entry name" value="SERPIN B9"/>
    <property type="match status" value="1"/>
</dbReference>
<dbReference type="Proteomes" id="UP000694906">
    <property type="component" value="Unplaced"/>
</dbReference>
<dbReference type="GO" id="GO:0005615">
    <property type="term" value="C:extracellular space"/>
    <property type="evidence" value="ECO:0007669"/>
    <property type="project" value="InterPro"/>
</dbReference>
<evidence type="ECO:0000256" key="2">
    <source>
        <dbReference type="ARBA" id="ARBA00006426"/>
    </source>
</evidence>
<keyword evidence="7" id="KW-1185">Reference proteome</keyword>
<proteinExistence type="inferred from homology"/>
<keyword evidence="3" id="KW-0963">Cytoplasm</keyword>
<dbReference type="Proteomes" id="UP000006813">
    <property type="component" value="Unassembled WGS sequence"/>
</dbReference>
<evidence type="ECO:0000313" key="7">
    <source>
        <dbReference type="Proteomes" id="UP000694906"/>
    </source>
</evidence>
<name>G5BKF1_HETGA</name>
<sequence>MSSLSAANGAFAFRLLKLLCPDDPADNVFFSPVSVSSVMAMVLLGAKGDTGAQIAQVLALNPKGDIHGGFQSLLTQVNRPGAPFSLSIANRLFADKNWKFLPSCTESCLKFYRAEVDQLPIAEDPEKSRKHINTWASKRTEGKIQELLAEGSLGKGIRLILVNAVYFKGRWDQQFEESSTRTMPFKINQKEQRPVQMMYQEARLPLAYVRELGTQVLELPYTGRELSMVIVLPVEGVDLSTVEKSLTFEKFQSWTSAEQMKSTEVEVFLPRFKLQEDYDMGSVLQRLGMVHAFEQGSADLTGMVADRDLCLSRFVHRSVVEVNEEGTEAAAAAACDVVDSFHEMSGPVFRADRPFLFFIKHNKTNSLLFCGRFSSPEGCTY</sequence>
<dbReference type="OMA" id="AWTKPEC"/>
<evidence type="ECO:0000256" key="1">
    <source>
        <dbReference type="ARBA" id="ARBA00004496"/>
    </source>
</evidence>
<dbReference type="Gene3D" id="3.30.497.10">
    <property type="entry name" value="Antithrombin, subunit I, domain 2"/>
    <property type="match status" value="1"/>
</dbReference>
<dbReference type="MEROPS" id="I04.014"/>
<dbReference type="OrthoDB" id="671595at2759"/>
<protein>
    <submittedName>
        <fullName evidence="5 8">Serpin B9</fullName>
    </submittedName>
</protein>
<evidence type="ECO:0000259" key="4">
    <source>
        <dbReference type="SMART" id="SM00093"/>
    </source>
</evidence>
<dbReference type="eggNOG" id="KOG2392">
    <property type="taxonomic scope" value="Eukaryota"/>
</dbReference>
<dbReference type="InterPro" id="IPR042185">
    <property type="entry name" value="Serpin_sf_2"/>
</dbReference>